<dbReference type="GO" id="GO:0032958">
    <property type="term" value="P:inositol phosphate biosynthetic process"/>
    <property type="evidence" value="ECO:0007669"/>
    <property type="project" value="TreeGrafter"/>
</dbReference>
<dbReference type="EC" id="2.7.1.158" evidence="2 7"/>
<proteinExistence type="inferred from homology"/>
<dbReference type="InterPro" id="IPR043001">
    <property type="entry name" value="IP5_2-K_N_lobe"/>
</dbReference>
<evidence type="ECO:0000313" key="10">
    <source>
        <dbReference type="Proteomes" id="UP001374579"/>
    </source>
</evidence>
<gene>
    <name evidence="9" type="ORF">V1264_020955</name>
</gene>
<evidence type="ECO:0000256" key="7">
    <source>
        <dbReference type="RuleBase" id="RU364126"/>
    </source>
</evidence>
<protein>
    <recommendedName>
        <fullName evidence="2 7">Inositol-pentakisphosphate 2-kinase</fullName>
        <ecNumber evidence="2 7">2.7.1.158</ecNumber>
    </recommendedName>
</protein>
<comment type="function">
    <text evidence="7">Phosphorylates Ins(1,3,4,5,6)P5 at position 2 to form Ins(1,2,3,4,5,6)P6 (InsP6 or phytate).</text>
</comment>
<comment type="catalytic activity">
    <reaction evidence="7">
        <text>1D-myo-inositol 1,3,4,5,6-pentakisphosphate + ATP = 1D-myo-inositol hexakisphosphate + ADP + H(+)</text>
        <dbReference type="Rhea" id="RHEA:20313"/>
        <dbReference type="ChEBI" id="CHEBI:15378"/>
        <dbReference type="ChEBI" id="CHEBI:30616"/>
        <dbReference type="ChEBI" id="CHEBI:57733"/>
        <dbReference type="ChEBI" id="CHEBI:58130"/>
        <dbReference type="ChEBI" id="CHEBI:456216"/>
        <dbReference type="EC" id="2.7.1.158"/>
    </reaction>
</comment>
<keyword evidence="4 7" id="KW-0547">Nucleotide-binding</keyword>
<accession>A0AAN9BB74</accession>
<dbReference type="PANTHER" id="PTHR14456:SF2">
    <property type="entry name" value="INOSITOL-PENTAKISPHOSPHATE 2-KINASE"/>
    <property type="match status" value="1"/>
</dbReference>
<feature type="region of interest" description="Disordered" evidence="8">
    <location>
        <begin position="531"/>
        <end position="550"/>
    </location>
</feature>
<evidence type="ECO:0000256" key="3">
    <source>
        <dbReference type="ARBA" id="ARBA00022679"/>
    </source>
</evidence>
<dbReference type="GO" id="GO:0035299">
    <property type="term" value="F:inositol-1,3,4,5,6-pentakisphosphate 2-kinase activity"/>
    <property type="evidence" value="ECO:0007669"/>
    <property type="project" value="UniProtKB-EC"/>
</dbReference>
<dbReference type="GO" id="GO:0005634">
    <property type="term" value="C:nucleus"/>
    <property type="evidence" value="ECO:0007669"/>
    <property type="project" value="TreeGrafter"/>
</dbReference>
<evidence type="ECO:0000256" key="1">
    <source>
        <dbReference type="ARBA" id="ARBA00007229"/>
    </source>
</evidence>
<dbReference type="Gene3D" id="3.30.200.110">
    <property type="entry name" value="Inositol-pentakisphosphate 2-kinase, N-lobe"/>
    <property type="match status" value="1"/>
</dbReference>
<comment type="caution">
    <text evidence="9">The sequence shown here is derived from an EMBL/GenBank/DDBJ whole genome shotgun (WGS) entry which is preliminary data.</text>
</comment>
<dbReference type="PANTHER" id="PTHR14456">
    <property type="entry name" value="INOSITOL POLYPHOSPHATE KINASE 1"/>
    <property type="match status" value="1"/>
</dbReference>
<dbReference type="AlphaFoldDB" id="A0AAN9BB74"/>
<dbReference type="EMBL" id="JBAMIC010000010">
    <property type="protein sequence ID" value="KAK7102776.1"/>
    <property type="molecule type" value="Genomic_DNA"/>
</dbReference>
<dbReference type="Proteomes" id="UP001374579">
    <property type="component" value="Unassembled WGS sequence"/>
</dbReference>
<sequence>MYSGSARTREVTAIGISALFSAEVPFVVRGENGLREEKVRRRMEWSYRGEGNCSLVVADCAKRKVYRLLKQNYTKRFGSSGETTEAGGKERAIYSDLQQVVSYTRWVMQPLLSPDYVVIPKLVVVDEQFVTSVVRHVSGQRPARRLKKAGDMVDLESRSALTLPDFCYVPNSESLATSHNAPATISIEIKPKKSFISSDVDLDSENPGVCKFCMHQHLKCQSGQWPETSDYCPLDLFSGTKDRMKHALQSLIKTPQNNLKLWRDGEDVYSAEIQEDLEEILHHWFDSPALDKHRAVPLFLDMVIEILLMSVSPDDPQPHSDLTRSPTLQRCQSSSFTFTENGHRLCKWLPPGCVLERVYAAQLLDDLDIMGVYPLYVQLMRQLHTEPQLWSEWGFDGSFPPSWLLDSAAFRELDIDSLDWTVQKVKRFLVSKTLQDCSIMVAMLPISNKEVEECRLTGNGGNNLLEFCERWYKVSVALVDLDPKPLDKIPTYYQQASAIRASFEDTVAPSCTSIKDCDTPWLLHTSASSPMTLTSTHDAKARAQGQTLNS</sequence>
<name>A0AAN9BB74_9CAEN</name>
<comment type="domain">
    <text evidence="7">The EXKPK motif is conserved in inositol-pentakisphosphate 2-kinases of both family 1 and 2.</text>
</comment>
<evidence type="ECO:0000256" key="6">
    <source>
        <dbReference type="ARBA" id="ARBA00022840"/>
    </source>
</evidence>
<organism evidence="9 10">
    <name type="scientific">Littorina saxatilis</name>
    <dbReference type="NCBI Taxonomy" id="31220"/>
    <lineage>
        <taxon>Eukaryota</taxon>
        <taxon>Metazoa</taxon>
        <taxon>Spiralia</taxon>
        <taxon>Lophotrochozoa</taxon>
        <taxon>Mollusca</taxon>
        <taxon>Gastropoda</taxon>
        <taxon>Caenogastropoda</taxon>
        <taxon>Littorinimorpha</taxon>
        <taxon>Littorinoidea</taxon>
        <taxon>Littorinidae</taxon>
        <taxon>Littorina</taxon>
    </lineage>
</organism>
<keyword evidence="3 7" id="KW-0808">Transferase</keyword>
<keyword evidence="10" id="KW-1185">Reference proteome</keyword>
<keyword evidence="5 7" id="KW-0418">Kinase</keyword>
<keyword evidence="6 7" id="KW-0067">ATP-binding</keyword>
<dbReference type="InterPro" id="IPR009286">
    <property type="entry name" value="Ins_P5_2-kin"/>
</dbReference>
<dbReference type="Pfam" id="PF06090">
    <property type="entry name" value="Ins_P5_2-kin"/>
    <property type="match status" value="1"/>
</dbReference>
<evidence type="ECO:0000313" key="9">
    <source>
        <dbReference type="EMBL" id="KAK7102776.1"/>
    </source>
</evidence>
<evidence type="ECO:0000256" key="5">
    <source>
        <dbReference type="ARBA" id="ARBA00022777"/>
    </source>
</evidence>
<evidence type="ECO:0000256" key="4">
    <source>
        <dbReference type="ARBA" id="ARBA00022741"/>
    </source>
</evidence>
<reference evidence="9 10" key="1">
    <citation type="submission" date="2024-02" db="EMBL/GenBank/DDBJ databases">
        <title>Chromosome-scale genome assembly of the rough periwinkle Littorina saxatilis.</title>
        <authorList>
            <person name="De Jode A."/>
            <person name="Faria R."/>
            <person name="Formenti G."/>
            <person name="Sims Y."/>
            <person name="Smith T.P."/>
            <person name="Tracey A."/>
            <person name="Wood J.M.D."/>
            <person name="Zagrodzka Z.B."/>
            <person name="Johannesson K."/>
            <person name="Butlin R.K."/>
            <person name="Leder E.H."/>
        </authorList>
    </citation>
    <scope>NUCLEOTIDE SEQUENCE [LARGE SCALE GENOMIC DNA]</scope>
    <source>
        <strain evidence="9">Snail1</strain>
        <tissue evidence="9">Muscle</tissue>
    </source>
</reference>
<evidence type="ECO:0000256" key="8">
    <source>
        <dbReference type="SAM" id="MobiDB-lite"/>
    </source>
</evidence>
<evidence type="ECO:0000256" key="2">
    <source>
        <dbReference type="ARBA" id="ARBA00012023"/>
    </source>
</evidence>
<dbReference type="GO" id="GO:0005524">
    <property type="term" value="F:ATP binding"/>
    <property type="evidence" value="ECO:0007669"/>
    <property type="project" value="UniProtKB-KW"/>
</dbReference>
<comment type="similarity">
    <text evidence="1">Belongs to the IPK1 type 2 family.</text>
</comment>